<evidence type="ECO:0000256" key="4">
    <source>
        <dbReference type="ARBA" id="ARBA00022729"/>
    </source>
</evidence>
<reference evidence="14" key="1">
    <citation type="submission" date="2025-08" db="UniProtKB">
        <authorList>
            <consortium name="RefSeq"/>
        </authorList>
    </citation>
    <scope>IDENTIFICATION</scope>
</reference>
<dbReference type="InterPro" id="IPR050412">
    <property type="entry name" value="Ig-like_Receptors_ImmuneReg"/>
</dbReference>
<organism evidence="13 14">
    <name type="scientific">Trichechus manatus latirostris</name>
    <name type="common">Florida manatee</name>
    <dbReference type="NCBI Taxonomy" id="127582"/>
    <lineage>
        <taxon>Eukaryota</taxon>
        <taxon>Metazoa</taxon>
        <taxon>Chordata</taxon>
        <taxon>Craniata</taxon>
        <taxon>Vertebrata</taxon>
        <taxon>Euteleostomi</taxon>
        <taxon>Mammalia</taxon>
        <taxon>Eutheria</taxon>
        <taxon>Afrotheria</taxon>
        <taxon>Sirenia</taxon>
        <taxon>Trichechidae</taxon>
        <taxon>Trichechus</taxon>
    </lineage>
</organism>
<evidence type="ECO:0000256" key="1">
    <source>
        <dbReference type="ARBA" id="ARBA00004162"/>
    </source>
</evidence>
<dbReference type="Proteomes" id="UP000248480">
    <property type="component" value="Unplaced"/>
</dbReference>
<evidence type="ECO:0000256" key="9">
    <source>
        <dbReference type="ARBA" id="ARBA00023180"/>
    </source>
</evidence>
<dbReference type="InterPro" id="IPR013783">
    <property type="entry name" value="Ig-like_fold"/>
</dbReference>
<feature type="compositionally biased region" description="Polar residues" evidence="11">
    <location>
        <begin position="168"/>
        <end position="178"/>
    </location>
</feature>
<evidence type="ECO:0000259" key="12">
    <source>
        <dbReference type="Pfam" id="PF00047"/>
    </source>
</evidence>
<dbReference type="InParanoid" id="A0A2Y9R9F1"/>
<proteinExistence type="predicted"/>
<keyword evidence="8" id="KW-1015">Disulfide bond</keyword>
<gene>
    <name evidence="14" type="primary">LOC101358946</name>
</gene>
<evidence type="ECO:0000256" key="5">
    <source>
        <dbReference type="ARBA" id="ARBA00022737"/>
    </source>
</evidence>
<dbReference type="Pfam" id="PF00047">
    <property type="entry name" value="ig"/>
    <property type="match status" value="1"/>
</dbReference>
<evidence type="ECO:0000256" key="2">
    <source>
        <dbReference type="ARBA" id="ARBA00022475"/>
    </source>
</evidence>
<evidence type="ECO:0000256" key="3">
    <source>
        <dbReference type="ARBA" id="ARBA00022692"/>
    </source>
</evidence>
<dbReference type="AlphaFoldDB" id="A0A2Y9R9F1"/>
<keyword evidence="5" id="KW-0677">Repeat</keyword>
<keyword evidence="3" id="KW-0812">Transmembrane</keyword>
<keyword evidence="7" id="KW-0472">Membrane</keyword>
<name>A0A2Y9R9F1_TRIMA</name>
<dbReference type="GO" id="GO:0005886">
    <property type="term" value="C:plasma membrane"/>
    <property type="evidence" value="ECO:0007669"/>
    <property type="project" value="UniProtKB-SubCell"/>
</dbReference>
<evidence type="ECO:0000256" key="10">
    <source>
        <dbReference type="ARBA" id="ARBA00023319"/>
    </source>
</evidence>
<dbReference type="GO" id="GO:0002764">
    <property type="term" value="P:immune response-regulating signaling pathway"/>
    <property type="evidence" value="ECO:0007669"/>
    <property type="project" value="TreeGrafter"/>
</dbReference>
<evidence type="ECO:0000256" key="8">
    <source>
        <dbReference type="ARBA" id="ARBA00023157"/>
    </source>
</evidence>
<protein>
    <submittedName>
        <fullName evidence="14">Killer cell immunoglobulin-like receptor-like protein KIR3DX1</fullName>
    </submittedName>
</protein>
<dbReference type="SUPFAM" id="SSF48726">
    <property type="entry name" value="Immunoglobulin"/>
    <property type="match status" value="1"/>
</dbReference>
<evidence type="ECO:0000256" key="6">
    <source>
        <dbReference type="ARBA" id="ARBA00022989"/>
    </source>
</evidence>
<keyword evidence="9" id="KW-0325">Glycoprotein</keyword>
<dbReference type="InterPro" id="IPR013151">
    <property type="entry name" value="Immunoglobulin_dom"/>
</dbReference>
<dbReference type="GeneID" id="101358946"/>
<evidence type="ECO:0000256" key="11">
    <source>
        <dbReference type="SAM" id="MobiDB-lite"/>
    </source>
</evidence>
<dbReference type="Gene3D" id="2.60.40.10">
    <property type="entry name" value="Immunoglobulins"/>
    <property type="match status" value="1"/>
</dbReference>
<dbReference type="STRING" id="127582.A0A2Y9R9F1"/>
<sequence>MFRILQRYIPVWSAYSNTLEIVVTGVFTKPAIWAHPSSLMNSGGNVTLNCSSELVFDKYNLHKEGNSQYSQQLSKKLRTSNSWADFSMEPITPALAETYRCCGFHSHSPYEWSAPSPPVELMVTGTPTCTCLSPTETSTKTGPSSKRTRGGYLCPVEPLDPHTEKSHTNFPESQVLIT</sequence>
<evidence type="ECO:0000313" key="14">
    <source>
        <dbReference type="RefSeq" id="XP_023592000.1"/>
    </source>
</evidence>
<accession>A0A2Y9R9F1</accession>
<feature type="region of interest" description="Disordered" evidence="11">
    <location>
        <begin position="158"/>
        <end position="178"/>
    </location>
</feature>
<keyword evidence="10" id="KW-0393">Immunoglobulin domain</keyword>
<keyword evidence="6" id="KW-1133">Transmembrane helix</keyword>
<keyword evidence="4" id="KW-0732">Signal</keyword>
<comment type="subcellular location">
    <subcellularLocation>
        <location evidence="1">Cell membrane</location>
        <topology evidence="1">Single-pass membrane protein</topology>
    </subcellularLocation>
</comment>
<evidence type="ECO:0000256" key="7">
    <source>
        <dbReference type="ARBA" id="ARBA00023136"/>
    </source>
</evidence>
<dbReference type="PANTHER" id="PTHR11738">
    <property type="entry name" value="MHC CLASS I NK CELL RECEPTOR"/>
    <property type="match status" value="1"/>
</dbReference>
<keyword evidence="2" id="KW-1003">Cell membrane</keyword>
<keyword evidence="13" id="KW-1185">Reference proteome</keyword>
<evidence type="ECO:0000313" key="13">
    <source>
        <dbReference type="Proteomes" id="UP000248480"/>
    </source>
</evidence>
<dbReference type="KEGG" id="tmu:101358946"/>
<feature type="domain" description="Immunoglobulin-like beta-sandwich" evidence="12">
    <location>
        <begin position="37"/>
        <end position="113"/>
    </location>
</feature>
<dbReference type="RefSeq" id="XP_023592000.1">
    <property type="nucleotide sequence ID" value="XM_023736232.1"/>
</dbReference>
<dbReference type="InterPro" id="IPR036179">
    <property type="entry name" value="Ig-like_dom_sf"/>
</dbReference>
<dbReference type="PANTHER" id="PTHR11738:SF179">
    <property type="entry name" value="LEUKOCYTE IMMUNOGLOBULIN-LIKE RECEPTOR SUBFAMILY A MEMBER 5"/>
    <property type="match status" value="1"/>
</dbReference>
<dbReference type="FunFam" id="2.60.40.10:FF:000049">
    <property type="entry name" value="Leukocyte immunoglobulin-like receptor subfamily B member 1"/>
    <property type="match status" value="1"/>
</dbReference>